<accession>A0A395IBW0</accession>
<dbReference type="STRING" id="1450537.A0A395IBW0"/>
<organism evidence="1 2">
    <name type="scientific">Aspergillus homomorphus (strain CBS 101889)</name>
    <dbReference type="NCBI Taxonomy" id="1450537"/>
    <lineage>
        <taxon>Eukaryota</taxon>
        <taxon>Fungi</taxon>
        <taxon>Dikarya</taxon>
        <taxon>Ascomycota</taxon>
        <taxon>Pezizomycotina</taxon>
        <taxon>Eurotiomycetes</taxon>
        <taxon>Eurotiomycetidae</taxon>
        <taxon>Eurotiales</taxon>
        <taxon>Aspergillaceae</taxon>
        <taxon>Aspergillus</taxon>
        <taxon>Aspergillus subgen. Circumdati</taxon>
    </lineage>
</organism>
<evidence type="ECO:0000313" key="1">
    <source>
        <dbReference type="EMBL" id="RAL16633.1"/>
    </source>
</evidence>
<name>A0A395IBW0_ASPHC</name>
<protein>
    <recommendedName>
        <fullName evidence="3">AB hydrolase-1 domain-containing protein</fullName>
    </recommendedName>
</protein>
<dbReference type="InterPro" id="IPR052897">
    <property type="entry name" value="Sec-Metab_Biosynth_Hydrolase"/>
</dbReference>
<evidence type="ECO:0000313" key="2">
    <source>
        <dbReference type="Proteomes" id="UP000248961"/>
    </source>
</evidence>
<dbReference type="GeneID" id="37201783"/>
<dbReference type="AlphaFoldDB" id="A0A395IBW0"/>
<dbReference type="EMBL" id="KZ824269">
    <property type="protein sequence ID" value="RAL16633.1"/>
    <property type="molecule type" value="Genomic_DNA"/>
</dbReference>
<dbReference type="Gene3D" id="3.40.50.1820">
    <property type="entry name" value="alpha/beta hydrolase"/>
    <property type="match status" value="1"/>
</dbReference>
<dbReference type="RefSeq" id="XP_025555787.1">
    <property type="nucleotide sequence ID" value="XM_025697494.1"/>
</dbReference>
<dbReference type="Proteomes" id="UP000248961">
    <property type="component" value="Unassembled WGS sequence"/>
</dbReference>
<gene>
    <name evidence="1" type="ORF">BO97DRAFT_431477</name>
</gene>
<evidence type="ECO:0008006" key="3">
    <source>
        <dbReference type="Google" id="ProtNLM"/>
    </source>
</evidence>
<dbReference type="OrthoDB" id="408373at2759"/>
<proteinExistence type="predicted"/>
<sequence>MVHCLYLPSCANSSPPPVTYHDDVTVVRDLVTTLVNKGERILMIFYSYGGAGLDLPSRVVSNFPGGIIYLLYMSVYIQQLGRSIWDDNGSTFHVDSVQLFLGDCDEARVATVLSHQVRSLLSVFETPSSGDSWRRLPVMYDTMTKDYSVSRVYQDIMLKYVKEGGWSVVILRQEVMLVLVEKVVLDARNP</sequence>
<dbReference type="InterPro" id="IPR029058">
    <property type="entry name" value="AB_hydrolase_fold"/>
</dbReference>
<reference evidence="1 2" key="1">
    <citation type="submission" date="2018-02" db="EMBL/GenBank/DDBJ databases">
        <title>The genomes of Aspergillus section Nigri reveals drivers in fungal speciation.</title>
        <authorList>
            <consortium name="DOE Joint Genome Institute"/>
            <person name="Vesth T.C."/>
            <person name="Nybo J."/>
            <person name="Theobald S."/>
            <person name="Brandl J."/>
            <person name="Frisvad J.C."/>
            <person name="Nielsen K.F."/>
            <person name="Lyhne E.K."/>
            <person name="Kogle M.E."/>
            <person name="Kuo A."/>
            <person name="Riley R."/>
            <person name="Clum A."/>
            <person name="Nolan M."/>
            <person name="Lipzen A."/>
            <person name="Salamov A."/>
            <person name="Henrissat B."/>
            <person name="Wiebenga A."/>
            <person name="De vries R.P."/>
            <person name="Grigoriev I.V."/>
            <person name="Mortensen U.H."/>
            <person name="Andersen M.R."/>
            <person name="Baker S.E."/>
        </authorList>
    </citation>
    <scope>NUCLEOTIDE SEQUENCE [LARGE SCALE GENOMIC DNA]</scope>
    <source>
        <strain evidence="1 2">CBS 101889</strain>
    </source>
</reference>
<dbReference type="VEuPathDB" id="FungiDB:BO97DRAFT_431477"/>
<keyword evidence="2" id="KW-1185">Reference proteome</keyword>
<dbReference type="PANTHER" id="PTHR37017">
    <property type="entry name" value="AB HYDROLASE-1 DOMAIN-CONTAINING PROTEIN-RELATED"/>
    <property type="match status" value="1"/>
</dbReference>
<dbReference type="PANTHER" id="PTHR37017:SF11">
    <property type="entry name" value="ESTERASE_LIPASE_THIOESTERASE DOMAIN-CONTAINING PROTEIN"/>
    <property type="match status" value="1"/>
</dbReference>